<dbReference type="Gene3D" id="3.40.50.150">
    <property type="entry name" value="Vaccinia Virus protein VP39"/>
    <property type="match status" value="1"/>
</dbReference>
<dbReference type="EMBL" id="CP053073">
    <property type="protein sequence ID" value="QJR15405.1"/>
    <property type="molecule type" value="Genomic_DNA"/>
</dbReference>
<name>A0A6M4H8C0_9PROT</name>
<evidence type="ECO:0000256" key="4">
    <source>
        <dbReference type="ARBA" id="ARBA00022603"/>
    </source>
</evidence>
<gene>
    <name evidence="8" type="primary">pcm_2</name>
    <name evidence="7" type="synonym">pcm</name>
    <name evidence="8" type="ORF">DSM104440_02224</name>
</gene>
<accession>A0A6M4H8C0</accession>
<evidence type="ECO:0000313" key="8">
    <source>
        <dbReference type="EMBL" id="QJR15405.1"/>
    </source>
</evidence>
<dbReference type="PANTHER" id="PTHR11579:SF0">
    <property type="entry name" value="PROTEIN-L-ISOASPARTATE(D-ASPARTATE) O-METHYLTRANSFERASE"/>
    <property type="match status" value="1"/>
</dbReference>
<evidence type="ECO:0000256" key="1">
    <source>
        <dbReference type="ARBA" id="ARBA00004496"/>
    </source>
</evidence>
<dbReference type="PANTHER" id="PTHR11579">
    <property type="entry name" value="PROTEIN-L-ISOASPARTATE O-METHYLTRANSFERASE"/>
    <property type="match status" value="1"/>
</dbReference>
<dbReference type="InParanoid" id="A0A6M4H8C0"/>
<evidence type="ECO:0000256" key="2">
    <source>
        <dbReference type="ARBA" id="ARBA00005369"/>
    </source>
</evidence>
<dbReference type="HAMAP" id="MF_00090">
    <property type="entry name" value="PIMT"/>
    <property type="match status" value="1"/>
</dbReference>
<protein>
    <recommendedName>
        <fullName evidence="7">Protein-L-isoaspartate O-methyltransferase</fullName>
        <ecNumber evidence="7">2.1.1.77</ecNumber>
    </recommendedName>
    <alternativeName>
        <fullName evidence="7">L-isoaspartyl protein carboxyl methyltransferase</fullName>
    </alternativeName>
    <alternativeName>
        <fullName evidence="7">Protein L-isoaspartyl methyltransferase</fullName>
    </alternativeName>
    <alternativeName>
        <fullName evidence="7">Protein-beta-aspartate methyltransferase</fullName>
        <shortName evidence="7">PIMT</shortName>
    </alternativeName>
</protein>
<dbReference type="NCBIfam" id="NF001453">
    <property type="entry name" value="PRK00312.1"/>
    <property type="match status" value="1"/>
</dbReference>
<dbReference type="PROSITE" id="PS01279">
    <property type="entry name" value="PCMT"/>
    <property type="match status" value="1"/>
</dbReference>
<evidence type="ECO:0000256" key="3">
    <source>
        <dbReference type="ARBA" id="ARBA00022490"/>
    </source>
</evidence>
<dbReference type="FunCoup" id="A0A6M4H8C0">
    <property type="interactions" value="459"/>
</dbReference>
<organism evidence="8 9">
    <name type="scientific">Usitatibacter palustris</name>
    <dbReference type="NCBI Taxonomy" id="2732487"/>
    <lineage>
        <taxon>Bacteria</taxon>
        <taxon>Pseudomonadati</taxon>
        <taxon>Pseudomonadota</taxon>
        <taxon>Betaproteobacteria</taxon>
        <taxon>Nitrosomonadales</taxon>
        <taxon>Usitatibacteraceae</taxon>
        <taxon>Usitatibacter</taxon>
    </lineage>
</organism>
<feature type="active site" evidence="7">
    <location>
        <position position="75"/>
    </location>
</feature>
<comment type="catalytic activity">
    <reaction evidence="7">
        <text>[protein]-L-isoaspartate + S-adenosyl-L-methionine = [protein]-L-isoaspartate alpha-methyl ester + S-adenosyl-L-homocysteine</text>
        <dbReference type="Rhea" id="RHEA:12705"/>
        <dbReference type="Rhea" id="RHEA-COMP:12143"/>
        <dbReference type="Rhea" id="RHEA-COMP:12144"/>
        <dbReference type="ChEBI" id="CHEBI:57856"/>
        <dbReference type="ChEBI" id="CHEBI:59789"/>
        <dbReference type="ChEBI" id="CHEBI:90596"/>
        <dbReference type="ChEBI" id="CHEBI:90598"/>
        <dbReference type="EC" id="2.1.1.77"/>
    </reaction>
</comment>
<keyword evidence="3 7" id="KW-0963">Cytoplasm</keyword>
<comment type="similarity">
    <text evidence="2 7">Belongs to the methyltransferase superfamily. L-isoaspartyl/D-aspartyl protein methyltransferase family.</text>
</comment>
<dbReference type="InterPro" id="IPR029063">
    <property type="entry name" value="SAM-dependent_MTases_sf"/>
</dbReference>
<keyword evidence="5 7" id="KW-0808">Transferase</keyword>
<keyword evidence="9" id="KW-1185">Reference proteome</keyword>
<dbReference type="GO" id="GO:0032259">
    <property type="term" value="P:methylation"/>
    <property type="evidence" value="ECO:0007669"/>
    <property type="project" value="UniProtKB-KW"/>
</dbReference>
<dbReference type="CDD" id="cd02440">
    <property type="entry name" value="AdoMet_MTases"/>
    <property type="match status" value="1"/>
</dbReference>
<dbReference type="AlphaFoldDB" id="A0A6M4H8C0"/>
<dbReference type="KEGG" id="upl:DSM104440_02224"/>
<proteinExistence type="inferred from homology"/>
<sequence>MDGLDDEVNARSGIGMTSERTKMRMIEQLRKDGITDERVLGAMAELPRHAFVEEGIASRAYEDTPLPIGHGQTISSPFIVALMTQLLLENRTPAKVLEIGTGCGYQTAVLARLVKEVYTLERIAPLMDKARGHLRDLRFYNVRFKHADGHAGYAVGGPYEGILSAASASHIPPALKEQLAVGGRLVLPVGTDDQWLYVIDRTEKGFTEIKREAVRFVPLVPGLG</sequence>
<dbReference type="Proteomes" id="UP000503096">
    <property type="component" value="Chromosome"/>
</dbReference>
<evidence type="ECO:0000256" key="5">
    <source>
        <dbReference type="ARBA" id="ARBA00022679"/>
    </source>
</evidence>
<evidence type="ECO:0000256" key="7">
    <source>
        <dbReference type="HAMAP-Rule" id="MF_00090"/>
    </source>
</evidence>
<dbReference type="Pfam" id="PF01135">
    <property type="entry name" value="PCMT"/>
    <property type="match status" value="1"/>
</dbReference>
<dbReference type="InterPro" id="IPR000682">
    <property type="entry name" value="PCMT"/>
</dbReference>
<dbReference type="GO" id="GO:0030091">
    <property type="term" value="P:protein repair"/>
    <property type="evidence" value="ECO:0007669"/>
    <property type="project" value="UniProtKB-UniRule"/>
</dbReference>
<dbReference type="EC" id="2.1.1.77" evidence="7"/>
<keyword evidence="6 7" id="KW-0949">S-adenosyl-L-methionine</keyword>
<dbReference type="NCBIfam" id="TIGR00080">
    <property type="entry name" value="pimt"/>
    <property type="match status" value="1"/>
</dbReference>
<keyword evidence="4 7" id="KW-0489">Methyltransferase</keyword>
<dbReference type="GO" id="GO:0005737">
    <property type="term" value="C:cytoplasm"/>
    <property type="evidence" value="ECO:0007669"/>
    <property type="project" value="UniProtKB-SubCell"/>
</dbReference>
<evidence type="ECO:0000256" key="6">
    <source>
        <dbReference type="ARBA" id="ARBA00022691"/>
    </source>
</evidence>
<comment type="subcellular location">
    <subcellularLocation>
        <location evidence="1 7">Cytoplasm</location>
    </subcellularLocation>
</comment>
<reference evidence="8 9" key="1">
    <citation type="submission" date="2020-04" db="EMBL/GenBank/DDBJ databases">
        <title>Usitatibacter rugosus gen. nov., sp. nov. and Usitatibacter palustris sp. nov., novel members of Usitatibacteraceae fam. nov. within the order Nitrosomonadales isolated from soil.</title>
        <authorList>
            <person name="Huber K.J."/>
            <person name="Neumann-Schaal M."/>
            <person name="Geppert A."/>
            <person name="Luckner M."/>
            <person name="Wanner G."/>
            <person name="Overmann J."/>
        </authorList>
    </citation>
    <scope>NUCLEOTIDE SEQUENCE [LARGE SCALE GENOMIC DNA]</scope>
    <source>
        <strain evidence="8 9">Swamp67</strain>
    </source>
</reference>
<evidence type="ECO:0000313" key="9">
    <source>
        <dbReference type="Proteomes" id="UP000503096"/>
    </source>
</evidence>
<dbReference type="SUPFAM" id="SSF53335">
    <property type="entry name" value="S-adenosyl-L-methionine-dependent methyltransferases"/>
    <property type="match status" value="1"/>
</dbReference>
<dbReference type="GO" id="GO:0004719">
    <property type="term" value="F:protein-L-isoaspartate (D-aspartate) O-methyltransferase activity"/>
    <property type="evidence" value="ECO:0007669"/>
    <property type="project" value="UniProtKB-UniRule"/>
</dbReference>
<comment type="function">
    <text evidence="7">Catalyzes the methyl esterification of L-isoaspartyl residues in peptides and proteins that result from spontaneous decomposition of normal L-aspartyl and L-asparaginyl residues. It plays a role in the repair and/or degradation of damaged proteins.</text>
</comment>
<dbReference type="FunFam" id="3.40.50.150:FF:000010">
    <property type="entry name" value="Protein-L-isoaspartate O-methyltransferase"/>
    <property type="match status" value="1"/>
</dbReference>